<protein>
    <submittedName>
        <fullName evidence="2">Amidohydrolase YtcJ</fullName>
    </submittedName>
</protein>
<dbReference type="Pfam" id="PF07969">
    <property type="entry name" value="Amidohydro_3"/>
    <property type="match status" value="1"/>
</dbReference>
<accession>A0ABS4XN06</accession>
<reference evidence="2 3" key="1">
    <citation type="submission" date="2021-03" db="EMBL/GenBank/DDBJ databases">
        <title>Sequencing the genomes of 1000 actinobacteria strains.</title>
        <authorList>
            <person name="Klenk H.-P."/>
        </authorList>
    </citation>
    <scope>NUCLEOTIDE SEQUENCE [LARGE SCALE GENOMIC DNA]</scope>
    <source>
        <strain evidence="2 3">DSM 20168</strain>
    </source>
</reference>
<dbReference type="PANTHER" id="PTHR22642:SF2">
    <property type="entry name" value="PROTEIN LONG AFTER FAR-RED 3"/>
    <property type="match status" value="1"/>
</dbReference>
<feature type="domain" description="Amidohydrolase 3" evidence="1">
    <location>
        <begin position="53"/>
        <end position="530"/>
    </location>
</feature>
<evidence type="ECO:0000313" key="2">
    <source>
        <dbReference type="EMBL" id="MBP2397868.1"/>
    </source>
</evidence>
<comment type="caution">
    <text evidence="2">The sequence shown here is derived from an EMBL/GenBank/DDBJ whole genome shotgun (WGS) entry which is preliminary data.</text>
</comment>
<evidence type="ECO:0000259" key="1">
    <source>
        <dbReference type="Pfam" id="PF07969"/>
    </source>
</evidence>
<dbReference type="RefSeq" id="WP_188947983.1">
    <property type="nucleotide sequence ID" value="NZ_BMPH01000005.1"/>
</dbReference>
<dbReference type="InterPro" id="IPR032466">
    <property type="entry name" value="Metal_Hydrolase"/>
</dbReference>
<dbReference type="Gene3D" id="3.20.20.140">
    <property type="entry name" value="Metal-dependent hydrolases"/>
    <property type="match status" value="1"/>
</dbReference>
<evidence type="ECO:0000313" key="3">
    <source>
        <dbReference type="Proteomes" id="UP001195422"/>
    </source>
</evidence>
<dbReference type="Gene3D" id="2.30.40.10">
    <property type="entry name" value="Urease, subunit C, domain 1"/>
    <property type="match status" value="1"/>
</dbReference>
<gene>
    <name evidence="2" type="ORF">JOF39_000949</name>
</gene>
<keyword evidence="3" id="KW-1185">Reference proteome</keyword>
<dbReference type="EMBL" id="JAGIOJ010000001">
    <property type="protein sequence ID" value="MBP2397868.1"/>
    <property type="molecule type" value="Genomic_DNA"/>
</dbReference>
<organism evidence="2 3">
    <name type="scientific">Glutamicibacter protophormiae</name>
    <name type="common">Brevibacterium protophormiae</name>
    <dbReference type="NCBI Taxonomy" id="37930"/>
    <lineage>
        <taxon>Bacteria</taxon>
        <taxon>Bacillati</taxon>
        <taxon>Actinomycetota</taxon>
        <taxon>Actinomycetes</taxon>
        <taxon>Micrococcales</taxon>
        <taxon>Micrococcaceae</taxon>
        <taxon>Glutamicibacter</taxon>
    </lineage>
</organism>
<dbReference type="InterPro" id="IPR013108">
    <property type="entry name" value="Amidohydro_3"/>
</dbReference>
<proteinExistence type="predicted"/>
<dbReference type="PANTHER" id="PTHR22642">
    <property type="entry name" value="IMIDAZOLONEPROPIONASE"/>
    <property type="match status" value="1"/>
</dbReference>
<dbReference type="InterPro" id="IPR011059">
    <property type="entry name" value="Metal-dep_hydrolase_composite"/>
</dbReference>
<dbReference type="Gene3D" id="3.10.310.70">
    <property type="match status" value="1"/>
</dbReference>
<sequence length="539" mass="57773">MTQTPQTVIFADTIHSLDGEKQYTAMGITAGVVTHLGSRSEATEWSGPDTKLIDHGTATITPGLVDAHIHPIFGQSVARGVFLGDAKDLDDAREIFARHAEAQSGDAPVLGYGLNVAVFGEAEPHGGLLDEAAPGRASYVTCFDAHSALASQPMLAAAGITGTETFDDASSIVVDSEGRPTGFIREFSAMALVEEALPPLTIEDKVDGLERLLRGMAASGLTGGEMLDLADPDSLEILRRLEERTELPIKLRVAPWIMASDAPEQLRHLIELQGQHGRRWQVRGVKLMIDGTVDNGTAWLYEPDTEGESTESLYLEPQRYVDNLRTLAEAGITTTTHAIGDQGIGFVIKAISELPGNGVLHRIEHLEEMNDEDFTALKSSGATVSMQPTHCTHFVRADGSDAWSRRLGGHRASFAFRLRDVQDAGMVLALGSDWPIAPYDPRLILADAQTRRRTEVPDSDSAQPRHKLSAREALEGYTVNVHASTGSVGGRLVLGAPADLTVFAEDPLSLAPEQLCTVGVLGTYVDGQPVNTGDPLLTA</sequence>
<dbReference type="SUPFAM" id="SSF51556">
    <property type="entry name" value="Metallo-dependent hydrolases"/>
    <property type="match status" value="1"/>
</dbReference>
<name>A0ABS4XN06_GLUPR</name>
<dbReference type="SUPFAM" id="SSF51338">
    <property type="entry name" value="Composite domain of metallo-dependent hydrolases"/>
    <property type="match status" value="1"/>
</dbReference>
<dbReference type="Proteomes" id="UP001195422">
    <property type="component" value="Unassembled WGS sequence"/>
</dbReference>